<protein>
    <submittedName>
        <fullName evidence="2">Uncharacterized protein</fullName>
    </submittedName>
</protein>
<evidence type="ECO:0000313" key="3">
    <source>
        <dbReference type="Proteomes" id="UP000070700"/>
    </source>
</evidence>
<dbReference type="EMBL" id="KQ947424">
    <property type="protein sequence ID" value="KUJ12446.1"/>
    <property type="molecule type" value="Genomic_DNA"/>
</dbReference>
<keyword evidence="1" id="KW-0812">Transmembrane</keyword>
<proteinExistence type="predicted"/>
<keyword evidence="1" id="KW-0472">Membrane</keyword>
<evidence type="ECO:0000256" key="1">
    <source>
        <dbReference type="SAM" id="Phobius"/>
    </source>
</evidence>
<name>A0A194WWU1_MOLSC</name>
<dbReference type="AlphaFoldDB" id="A0A194WWU1"/>
<gene>
    <name evidence="2" type="ORF">LY89DRAFT_738235</name>
</gene>
<reference evidence="2 3" key="1">
    <citation type="submission" date="2015-10" db="EMBL/GenBank/DDBJ databases">
        <title>Full genome of DAOMC 229536 Phialocephala scopiformis, a fungal endophyte of spruce producing the potent anti-insectan compound rugulosin.</title>
        <authorList>
            <consortium name="DOE Joint Genome Institute"/>
            <person name="Walker A.K."/>
            <person name="Frasz S.L."/>
            <person name="Seifert K.A."/>
            <person name="Miller J.D."/>
            <person name="Mondo S.J."/>
            <person name="Labutti K."/>
            <person name="Lipzen A."/>
            <person name="Dockter R."/>
            <person name="Kennedy M."/>
            <person name="Grigoriev I.V."/>
            <person name="Spatafora J.W."/>
        </authorList>
    </citation>
    <scope>NUCLEOTIDE SEQUENCE [LARGE SCALE GENOMIC DNA]</scope>
    <source>
        <strain evidence="2 3">CBS 120377</strain>
    </source>
</reference>
<dbReference type="KEGG" id="psco:LY89DRAFT_738235"/>
<dbReference type="Proteomes" id="UP000070700">
    <property type="component" value="Unassembled WGS sequence"/>
</dbReference>
<sequence length="70" mass="7771">MSPDNLFGDYNRGSPNAALCIILLWCILKEAMIVVKSSSISTYYATINSSFVFNNVATILRAKQARQQDP</sequence>
<evidence type="ECO:0000313" key="2">
    <source>
        <dbReference type="EMBL" id="KUJ12446.1"/>
    </source>
</evidence>
<dbReference type="RefSeq" id="XP_018066801.1">
    <property type="nucleotide sequence ID" value="XM_018220349.1"/>
</dbReference>
<dbReference type="InParanoid" id="A0A194WWU1"/>
<keyword evidence="3" id="KW-1185">Reference proteome</keyword>
<organism evidence="2 3">
    <name type="scientific">Mollisia scopiformis</name>
    <name type="common">Conifer needle endophyte fungus</name>
    <name type="synonym">Phialocephala scopiformis</name>
    <dbReference type="NCBI Taxonomy" id="149040"/>
    <lineage>
        <taxon>Eukaryota</taxon>
        <taxon>Fungi</taxon>
        <taxon>Dikarya</taxon>
        <taxon>Ascomycota</taxon>
        <taxon>Pezizomycotina</taxon>
        <taxon>Leotiomycetes</taxon>
        <taxon>Helotiales</taxon>
        <taxon>Mollisiaceae</taxon>
        <taxon>Mollisia</taxon>
    </lineage>
</organism>
<feature type="transmembrane region" description="Helical" evidence="1">
    <location>
        <begin position="16"/>
        <end position="35"/>
    </location>
</feature>
<dbReference type="GeneID" id="28830075"/>
<keyword evidence="1" id="KW-1133">Transmembrane helix</keyword>
<accession>A0A194WWU1</accession>